<organism evidence="11 12">
    <name type="scientific">Lacrimispora celerecrescens</name>
    <dbReference type="NCBI Taxonomy" id="29354"/>
    <lineage>
        <taxon>Bacteria</taxon>
        <taxon>Bacillati</taxon>
        <taxon>Bacillota</taxon>
        <taxon>Clostridia</taxon>
        <taxon>Lachnospirales</taxon>
        <taxon>Lachnospiraceae</taxon>
        <taxon>Lacrimispora</taxon>
    </lineage>
</organism>
<dbReference type="OrthoDB" id="9814402at2"/>
<dbReference type="GO" id="GO:0003677">
    <property type="term" value="F:DNA binding"/>
    <property type="evidence" value="ECO:0007669"/>
    <property type="project" value="UniProtKB-KW"/>
</dbReference>
<dbReference type="Pfam" id="PF04552">
    <property type="entry name" value="Sigma54_DBD"/>
    <property type="match status" value="1"/>
</dbReference>
<dbReference type="Gene3D" id="1.10.10.1330">
    <property type="entry name" value="RNA polymerase sigma-54 factor, core-binding domain"/>
    <property type="match status" value="1"/>
</dbReference>
<dbReference type="InterPro" id="IPR038709">
    <property type="entry name" value="RpoN_core-bd_sf"/>
</dbReference>
<evidence type="ECO:0000256" key="5">
    <source>
        <dbReference type="ARBA" id="ARBA00023015"/>
    </source>
</evidence>
<keyword evidence="5" id="KW-0805">Transcription regulation</keyword>
<dbReference type="Proteomes" id="UP000028525">
    <property type="component" value="Unassembled WGS sequence"/>
</dbReference>
<dbReference type="PANTHER" id="PTHR32248:SF4">
    <property type="entry name" value="RNA POLYMERASE SIGMA-54 FACTOR"/>
    <property type="match status" value="1"/>
</dbReference>
<evidence type="ECO:0000313" key="12">
    <source>
        <dbReference type="Proteomes" id="UP000028525"/>
    </source>
</evidence>
<dbReference type="GO" id="GO:0000428">
    <property type="term" value="C:DNA-directed RNA polymerase complex"/>
    <property type="evidence" value="ECO:0007669"/>
    <property type="project" value="UniProtKB-KW"/>
</dbReference>
<evidence type="ECO:0008006" key="13">
    <source>
        <dbReference type="Google" id="ProtNLM"/>
    </source>
</evidence>
<dbReference type="GO" id="GO:0001216">
    <property type="term" value="F:DNA-binding transcription activator activity"/>
    <property type="evidence" value="ECO:0007669"/>
    <property type="project" value="InterPro"/>
</dbReference>
<evidence type="ECO:0000256" key="2">
    <source>
        <dbReference type="ARBA" id="ARBA00022478"/>
    </source>
</evidence>
<evidence type="ECO:0000256" key="4">
    <source>
        <dbReference type="ARBA" id="ARBA00022695"/>
    </source>
</evidence>
<dbReference type="STRING" id="29354.IO98_13035"/>
<dbReference type="PROSITE" id="PS50044">
    <property type="entry name" value="SIGMA54_3"/>
    <property type="match status" value="1"/>
</dbReference>
<dbReference type="AlphaFoldDB" id="A0A084JKY5"/>
<keyword evidence="8" id="KW-0804">Transcription</keyword>
<evidence type="ECO:0000256" key="1">
    <source>
        <dbReference type="ARBA" id="ARBA00008798"/>
    </source>
</evidence>
<keyword evidence="12" id="KW-1185">Reference proteome</keyword>
<dbReference type="RefSeq" id="WP_038281597.1">
    <property type="nucleotide sequence ID" value="NZ_JPME01000015.1"/>
</dbReference>
<gene>
    <name evidence="11" type="ORF">IO98_13035</name>
</gene>
<keyword evidence="4" id="KW-0548">Nucleotidyltransferase</keyword>
<dbReference type="InterPro" id="IPR007634">
    <property type="entry name" value="RNA_pol_sigma_54_DNA-bd"/>
</dbReference>
<dbReference type="NCBIfam" id="TIGR02395">
    <property type="entry name" value="rpoN_sigma"/>
    <property type="match status" value="1"/>
</dbReference>
<protein>
    <recommendedName>
        <fullName evidence="13">RNA polymerase sigma-54 factor</fullName>
    </recommendedName>
</protein>
<evidence type="ECO:0000259" key="10">
    <source>
        <dbReference type="Pfam" id="PF04963"/>
    </source>
</evidence>
<dbReference type="Gene3D" id="1.10.10.60">
    <property type="entry name" value="Homeodomain-like"/>
    <property type="match status" value="1"/>
</dbReference>
<dbReference type="GO" id="GO:0016987">
    <property type="term" value="F:sigma factor activity"/>
    <property type="evidence" value="ECO:0007669"/>
    <property type="project" value="UniProtKB-KW"/>
</dbReference>
<dbReference type="InterPro" id="IPR000394">
    <property type="entry name" value="RNA_pol_sigma_54"/>
</dbReference>
<name>A0A084JKY5_9FIRM</name>
<dbReference type="Pfam" id="PF00309">
    <property type="entry name" value="Sigma54_AID"/>
    <property type="match status" value="1"/>
</dbReference>
<dbReference type="Pfam" id="PF04963">
    <property type="entry name" value="Sigma54_CBD"/>
    <property type="match status" value="1"/>
</dbReference>
<comment type="similarity">
    <text evidence="1">Belongs to the sigma-54 factor family.</text>
</comment>
<keyword evidence="6" id="KW-0731">Sigma factor</keyword>
<comment type="caution">
    <text evidence="11">The sequence shown here is derived from an EMBL/GenBank/DDBJ whole genome shotgun (WGS) entry which is preliminary data.</text>
</comment>
<keyword evidence="2" id="KW-0240">DNA-directed RNA polymerase</keyword>
<feature type="domain" description="RNA polymerase sigma factor 54 core-binding" evidence="10">
    <location>
        <begin position="93"/>
        <end position="276"/>
    </location>
</feature>
<dbReference type="GO" id="GO:0016779">
    <property type="term" value="F:nucleotidyltransferase activity"/>
    <property type="evidence" value="ECO:0007669"/>
    <property type="project" value="UniProtKB-KW"/>
</dbReference>
<dbReference type="PRINTS" id="PR00045">
    <property type="entry name" value="SIGMA54FCT"/>
</dbReference>
<evidence type="ECO:0000313" key="11">
    <source>
        <dbReference type="EMBL" id="KEZ89619.1"/>
    </source>
</evidence>
<dbReference type="PIRSF" id="PIRSF000774">
    <property type="entry name" value="RpoN"/>
    <property type="match status" value="1"/>
</dbReference>
<keyword evidence="7" id="KW-0238">DNA-binding</keyword>
<feature type="domain" description="RNA polymerase sigma factor 54 DNA-binding" evidence="9">
    <location>
        <begin position="290"/>
        <end position="446"/>
    </location>
</feature>
<evidence type="ECO:0000256" key="8">
    <source>
        <dbReference type="ARBA" id="ARBA00023163"/>
    </source>
</evidence>
<dbReference type="GO" id="GO:0006352">
    <property type="term" value="P:DNA-templated transcription initiation"/>
    <property type="evidence" value="ECO:0007669"/>
    <property type="project" value="InterPro"/>
</dbReference>
<dbReference type="EMBL" id="JPME01000015">
    <property type="protein sequence ID" value="KEZ89619.1"/>
    <property type="molecule type" value="Genomic_DNA"/>
</dbReference>
<evidence type="ECO:0000256" key="7">
    <source>
        <dbReference type="ARBA" id="ARBA00023125"/>
    </source>
</evidence>
<proteinExistence type="inferred from homology"/>
<dbReference type="InterPro" id="IPR007046">
    <property type="entry name" value="RNA_pol_sigma_54_core-bd"/>
</dbReference>
<keyword evidence="3" id="KW-0808">Transferase</keyword>
<evidence type="ECO:0000256" key="3">
    <source>
        <dbReference type="ARBA" id="ARBA00022679"/>
    </source>
</evidence>
<accession>A0A084JKY5</accession>
<evidence type="ECO:0000256" key="6">
    <source>
        <dbReference type="ARBA" id="ARBA00023082"/>
    </source>
</evidence>
<reference evidence="11 12" key="1">
    <citation type="submission" date="2014-07" db="EMBL/GenBank/DDBJ databases">
        <title>Draft genome of Clostridium celerecrescens 152B isolated from sediments associated with methane hydrate from Krishna Godavari basin.</title>
        <authorList>
            <person name="Honkalas V.S."/>
            <person name="Dabir A.P."/>
            <person name="Arora P."/>
            <person name="Dhakephalkar P.K."/>
        </authorList>
    </citation>
    <scope>NUCLEOTIDE SEQUENCE [LARGE SCALE GENOMIC DNA]</scope>
    <source>
        <strain evidence="11 12">152B</strain>
    </source>
</reference>
<dbReference type="PANTHER" id="PTHR32248">
    <property type="entry name" value="RNA POLYMERASE SIGMA-54 FACTOR"/>
    <property type="match status" value="1"/>
</dbReference>
<sequence length="456" mass="52534">MKHKLTVEQRQLMSQSQISSLELLALCNSELSRYMENEYMENPLLEQTNSGNESYTQEDYQAWYQLNYSKPLKNTAGYFEEGNEGSTQEFDTSNANNIYTYVYEQLELERYSDIQLRVIDFLIQSLDRNGFIDLEVPEIAQLTGVNEQVIESCLFDLKKLEPNGIFAKNLVECLLIQTEILGLDDENLKNIISYHLTDISQGKISSITRALDISSAQARRYVALISTLNPRPLQGFGENEKQYIIPDVIVSMGPEGKWNIEINDHWCGDYQLNDYYLQMMAEVKEQELFEYFKNKLERAKFLIHAVEQRRRTIIQITNAVLEEQDEFFRYSGKLKPCTMTQMSEKLSVSTSTISRAVKDKYLQYPAGCILMKNLFSASVPAGDGSLINSDGVKELIRELINEEKKEKPYSDSKLAELLSEKGCRLSRRVIAKYREEMGISGSFERKMKNDMNKGVN</sequence>
<evidence type="ECO:0000259" key="9">
    <source>
        <dbReference type="Pfam" id="PF04552"/>
    </source>
</evidence>